<accession>A0AAN9EYL9</accession>
<evidence type="ECO:0000313" key="1">
    <source>
        <dbReference type="EMBL" id="KAK7265444.1"/>
    </source>
</evidence>
<sequence>MEVLCGEEIHRFAWRKGCICPEIKTPFSKFEERCNLGSLQNLQFLLLSGSKLSGTIPTEVKTLPKLLELKLSGSN</sequence>
<comment type="caution">
    <text evidence="1">The sequence shown here is derived from an EMBL/GenBank/DDBJ whole genome shotgun (WGS) entry which is preliminary data.</text>
</comment>
<dbReference type="SUPFAM" id="SSF52058">
    <property type="entry name" value="L domain-like"/>
    <property type="match status" value="1"/>
</dbReference>
<evidence type="ECO:0000313" key="2">
    <source>
        <dbReference type="Proteomes" id="UP001359559"/>
    </source>
</evidence>
<dbReference type="Proteomes" id="UP001359559">
    <property type="component" value="Unassembled WGS sequence"/>
</dbReference>
<protein>
    <submittedName>
        <fullName evidence="1">Uncharacterized protein</fullName>
    </submittedName>
</protein>
<organism evidence="1 2">
    <name type="scientific">Clitoria ternatea</name>
    <name type="common">Butterfly pea</name>
    <dbReference type="NCBI Taxonomy" id="43366"/>
    <lineage>
        <taxon>Eukaryota</taxon>
        <taxon>Viridiplantae</taxon>
        <taxon>Streptophyta</taxon>
        <taxon>Embryophyta</taxon>
        <taxon>Tracheophyta</taxon>
        <taxon>Spermatophyta</taxon>
        <taxon>Magnoliopsida</taxon>
        <taxon>eudicotyledons</taxon>
        <taxon>Gunneridae</taxon>
        <taxon>Pentapetalae</taxon>
        <taxon>rosids</taxon>
        <taxon>fabids</taxon>
        <taxon>Fabales</taxon>
        <taxon>Fabaceae</taxon>
        <taxon>Papilionoideae</taxon>
        <taxon>50 kb inversion clade</taxon>
        <taxon>NPAAA clade</taxon>
        <taxon>indigoferoid/millettioid clade</taxon>
        <taxon>Phaseoleae</taxon>
        <taxon>Clitoria</taxon>
    </lineage>
</organism>
<keyword evidence="2" id="KW-1185">Reference proteome</keyword>
<gene>
    <name evidence="1" type="ORF">RJT34_33064</name>
</gene>
<dbReference type="EMBL" id="JAYKXN010000008">
    <property type="protein sequence ID" value="KAK7265444.1"/>
    <property type="molecule type" value="Genomic_DNA"/>
</dbReference>
<dbReference type="InterPro" id="IPR032675">
    <property type="entry name" value="LRR_dom_sf"/>
</dbReference>
<dbReference type="AlphaFoldDB" id="A0AAN9EYL9"/>
<proteinExistence type="predicted"/>
<name>A0AAN9EYL9_CLITE</name>
<reference evidence="1 2" key="1">
    <citation type="submission" date="2024-01" db="EMBL/GenBank/DDBJ databases">
        <title>The genomes of 5 underutilized Papilionoideae crops provide insights into root nodulation and disease resistance.</title>
        <authorList>
            <person name="Yuan L."/>
        </authorList>
    </citation>
    <scope>NUCLEOTIDE SEQUENCE [LARGE SCALE GENOMIC DNA]</scope>
    <source>
        <strain evidence="1">LY-2023</strain>
        <tissue evidence="1">Leaf</tissue>
    </source>
</reference>
<dbReference type="Gene3D" id="3.80.10.10">
    <property type="entry name" value="Ribonuclease Inhibitor"/>
    <property type="match status" value="1"/>
</dbReference>